<feature type="region of interest" description="Disordered" evidence="1">
    <location>
        <begin position="190"/>
        <end position="216"/>
    </location>
</feature>
<dbReference type="Proteomes" id="UP001642260">
    <property type="component" value="Unassembled WGS sequence"/>
</dbReference>
<reference evidence="2 3" key="1">
    <citation type="submission" date="2022-03" db="EMBL/GenBank/DDBJ databases">
        <authorList>
            <person name="Macdonald S."/>
            <person name="Ahmed S."/>
            <person name="Newling K."/>
        </authorList>
    </citation>
    <scope>NUCLEOTIDE SEQUENCE [LARGE SCALE GENOMIC DNA]</scope>
</reference>
<comment type="caution">
    <text evidence="2">The sequence shown here is derived from an EMBL/GenBank/DDBJ whole genome shotgun (WGS) entry which is preliminary data.</text>
</comment>
<dbReference type="PANTHER" id="PTHR36004">
    <property type="entry name" value="AT-RICH INTERACTIVE DOMAIN PROTEIN"/>
    <property type="match status" value="1"/>
</dbReference>
<dbReference type="AlphaFoldDB" id="A0ABC8M2L6"/>
<evidence type="ECO:0000313" key="2">
    <source>
        <dbReference type="EMBL" id="CAH8390378.1"/>
    </source>
</evidence>
<accession>A0ABC8M2L6</accession>
<evidence type="ECO:0000256" key="1">
    <source>
        <dbReference type="SAM" id="MobiDB-lite"/>
    </source>
</evidence>
<dbReference type="EMBL" id="CAKOAT010894042">
    <property type="protein sequence ID" value="CAH8390378.1"/>
    <property type="molecule type" value="Genomic_DNA"/>
</dbReference>
<dbReference type="PANTHER" id="PTHR36004:SF1">
    <property type="entry name" value="AT-RICH INTERACTIVE DOMAIN PROTEIN"/>
    <property type="match status" value="1"/>
</dbReference>
<feature type="compositionally biased region" description="Polar residues" evidence="1">
    <location>
        <begin position="197"/>
        <end position="209"/>
    </location>
</feature>
<evidence type="ECO:0000313" key="3">
    <source>
        <dbReference type="Proteomes" id="UP001642260"/>
    </source>
</evidence>
<feature type="region of interest" description="Disordered" evidence="1">
    <location>
        <begin position="48"/>
        <end position="130"/>
    </location>
</feature>
<organism evidence="2 3">
    <name type="scientific">Eruca vesicaria subsp. sativa</name>
    <name type="common">Garden rocket</name>
    <name type="synonym">Eruca sativa</name>
    <dbReference type="NCBI Taxonomy" id="29727"/>
    <lineage>
        <taxon>Eukaryota</taxon>
        <taxon>Viridiplantae</taxon>
        <taxon>Streptophyta</taxon>
        <taxon>Embryophyta</taxon>
        <taxon>Tracheophyta</taxon>
        <taxon>Spermatophyta</taxon>
        <taxon>Magnoliopsida</taxon>
        <taxon>eudicotyledons</taxon>
        <taxon>Gunneridae</taxon>
        <taxon>Pentapetalae</taxon>
        <taxon>rosids</taxon>
        <taxon>malvids</taxon>
        <taxon>Brassicales</taxon>
        <taxon>Brassicaceae</taxon>
        <taxon>Brassiceae</taxon>
        <taxon>Eruca</taxon>
    </lineage>
</organism>
<gene>
    <name evidence="2" type="ORF">ERUC_LOCUS42861</name>
</gene>
<name>A0ABC8M2L6_ERUVS</name>
<protein>
    <submittedName>
        <fullName evidence="2">Uncharacterized protein</fullName>
    </submittedName>
</protein>
<sequence>MTLTVSSGGRGARLHTIDHINTSRSRTPFSTFKLINFPYPSKPRLHVVSASKKNSSQTGRFDSKKRRTLVPTTTTKEQPEENNGVVYDDEEKPLLSQTDDEDEDRFAVNTRFRGDPKDAPKVSVKDLPGLEPDPFEGPQWDGLGFFVQYLWAFGIVFALVSGGIAAGTYNEGATDFKETPVYKEAMESRDLLDEAEGSNSEDVFESNPTEVAPSLE</sequence>
<keyword evidence="3" id="KW-1185">Reference proteome</keyword>
<proteinExistence type="predicted"/>
<feature type="compositionally biased region" description="Polar residues" evidence="1">
    <location>
        <begin position="51"/>
        <end position="60"/>
    </location>
</feature>
<feature type="compositionally biased region" description="Basic and acidic residues" evidence="1">
    <location>
        <begin position="112"/>
        <end position="124"/>
    </location>
</feature>